<dbReference type="EMBL" id="AP014800">
    <property type="protein sequence ID" value="BAQ67637.1"/>
    <property type="molecule type" value="Genomic_DNA"/>
</dbReference>
<keyword evidence="1" id="KW-0067">ATP-binding</keyword>
<sequence>MQDQKAGQQIVERLEAEALALQKLGHAPALDRAIGRGPVFEGKSQAIRRQAGVWFCGGNGSGRDKQVQ</sequence>
<accession>A0A0D6AXM3</accession>
<evidence type="ECO:0000313" key="2">
    <source>
        <dbReference type="Proteomes" id="UP000064912"/>
    </source>
</evidence>
<protein>
    <submittedName>
        <fullName evidence="1">ATP-binding transport ABC transporter protein</fullName>
    </submittedName>
</protein>
<gene>
    <name evidence="1" type="ORF">NHU_00468</name>
</gene>
<evidence type="ECO:0000313" key="1">
    <source>
        <dbReference type="EMBL" id="BAQ67637.1"/>
    </source>
</evidence>
<keyword evidence="1" id="KW-0547">Nucleotide-binding</keyword>
<reference evidence="1 2" key="1">
    <citation type="submission" date="2015-02" db="EMBL/GenBank/DDBJ databases">
        <title>Genome sequene of Rhodovulum sulfidophilum DSM 2351.</title>
        <authorList>
            <person name="Nagao N."/>
        </authorList>
    </citation>
    <scope>NUCLEOTIDE SEQUENCE [LARGE SCALE GENOMIC DNA]</scope>
    <source>
        <strain evidence="1 2">DSM 2351</strain>
    </source>
</reference>
<dbReference type="GO" id="GO:0005524">
    <property type="term" value="F:ATP binding"/>
    <property type="evidence" value="ECO:0007669"/>
    <property type="project" value="UniProtKB-KW"/>
</dbReference>
<organism evidence="1 2">
    <name type="scientific">Rhodovulum sulfidophilum</name>
    <name type="common">Rhodobacter sulfidophilus</name>
    <dbReference type="NCBI Taxonomy" id="35806"/>
    <lineage>
        <taxon>Bacteria</taxon>
        <taxon>Pseudomonadati</taxon>
        <taxon>Pseudomonadota</taxon>
        <taxon>Alphaproteobacteria</taxon>
        <taxon>Rhodobacterales</taxon>
        <taxon>Paracoccaceae</taxon>
        <taxon>Rhodovulum</taxon>
    </lineage>
</organism>
<proteinExistence type="predicted"/>
<name>A0A0D6AXM3_RHOSU</name>
<dbReference type="KEGG" id="rsu:NHU_00468"/>
<dbReference type="AlphaFoldDB" id="A0A0D6AXM3"/>
<dbReference type="Proteomes" id="UP000064912">
    <property type="component" value="Chromosome"/>
</dbReference>